<gene>
    <name evidence="2" type="ORF">immuto26A_226</name>
</gene>
<dbReference type="Proteomes" id="UP000595566">
    <property type="component" value="Segment"/>
</dbReference>
<organism evidence="2 3">
    <name type="scientific">Flavobacterium phage vB_FspM_immuto_2-6A</name>
    <dbReference type="NCBI Taxonomy" id="2801477"/>
    <lineage>
        <taxon>Viruses</taxon>
        <taxon>Duplodnaviria</taxon>
        <taxon>Heunggongvirae</taxon>
        <taxon>Uroviricota</taxon>
        <taxon>Caudoviricetes</taxon>
        <taxon>Immutovirus</taxon>
        <taxon>Immutovirus immuto</taxon>
    </lineage>
</organism>
<keyword evidence="3" id="KW-1185">Reference proteome</keyword>
<feature type="region of interest" description="Disordered" evidence="1">
    <location>
        <begin position="19"/>
        <end position="44"/>
    </location>
</feature>
<evidence type="ECO:0000256" key="1">
    <source>
        <dbReference type="SAM" id="MobiDB-lite"/>
    </source>
</evidence>
<reference evidence="2 3" key="1">
    <citation type="submission" date="2020-12" db="EMBL/GenBank/DDBJ databases">
        <title>Dynamics of Baltic Sea phages driven by environmental changes.</title>
        <authorList>
            <person name="Hoetzinger M."/>
            <person name="Nilsson E."/>
            <person name="Holmfeldt K."/>
        </authorList>
    </citation>
    <scope>NUCLEOTIDE SEQUENCE [LARGE SCALE GENOMIC DNA]</scope>
</reference>
<evidence type="ECO:0000313" key="3">
    <source>
        <dbReference type="Proteomes" id="UP000595566"/>
    </source>
</evidence>
<accession>A0A7T8IWR0</accession>
<evidence type="ECO:0000313" key="2">
    <source>
        <dbReference type="EMBL" id="QQO91905.1"/>
    </source>
</evidence>
<dbReference type="EMBL" id="MW353175">
    <property type="protein sequence ID" value="QQO91905.1"/>
    <property type="molecule type" value="Genomic_DNA"/>
</dbReference>
<name>A0A7T8IWR0_9CAUD</name>
<protein>
    <submittedName>
        <fullName evidence="2">Uncharacterized protein</fullName>
    </submittedName>
</protein>
<proteinExistence type="predicted"/>
<sequence>MPIPCQAINHFIEGVETTGGKMGSLNNQQERPAGNFPDEIVRSL</sequence>